<accession>A0AAE1PCQ2</accession>
<evidence type="ECO:0000259" key="14">
    <source>
        <dbReference type="Pfam" id="PF02932"/>
    </source>
</evidence>
<dbReference type="InterPro" id="IPR006029">
    <property type="entry name" value="Neurotrans-gated_channel_TM"/>
</dbReference>
<feature type="transmembrane region" description="Helical" evidence="11">
    <location>
        <begin position="273"/>
        <end position="292"/>
    </location>
</feature>
<feature type="domain" description="Neurotransmitter-gated ion-channel transmembrane" evidence="14">
    <location>
        <begin position="247"/>
        <end position="348"/>
    </location>
</feature>
<feature type="signal peptide" evidence="12">
    <location>
        <begin position="1"/>
        <end position="22"/>
    </location>
</feature>
<dbReference type="GO" id="GO:0005254">
    <property type="term" value="F:chloride channel activity"/>
    <property type="evidence" value="ECO:0007669"/>
    <property type="project" value="UniProtKB-ARBA"/>
</dbReference>
<dbReference type="AlphaFoldDB" id="A0AAE1PCQ2"/>
<evidence type="ECO:0000259" key="13">
    <source>
        <dbReference type="Pfam" id="PF02931"/>
    </source>
</evidence>
<feature type="chain" id="PRO_5042144747" evidence="12">
    <location>
        <begin position="23"/>
        <end position="403"/>
    </location>
</feature>
<evidence type="ECO:0000256" key="5">
    <source>
        <dbReference type="ARBA" id="ARBA00022692"/>
    </source>
</evidence>
<proteinExistence type="predicted"/>
<organism evidence="15 16">
    <name type="scientific">Petrolisthes manimaculis</name>
    <dbReference type="NCBI Taxonomy" id="1843537"/>
    <lineage>
        <taxon>Eukaryota</taxon>
        <taxon>Metazoa</taxon>
        <taxon>Ecdysozoa</taxon>
        <taxon>Arthropoda</taxon>
        <taxon>Crustacea</taxon>
        <taxon>Multicrustacea</taxon>
        <taxon>Malacostraca</taxon>
        <taxon>Eumalacostraca</taxon>
        <taxon>Eucarida</taxon>
        <taxon>Decapoda</taxon>
        <taxon>Pleocyemata</taxon>
        <taxon>Anomura</taxon>
        <taxon>Galatheoidea</taxon>
        <taxon>Porcellanidae</taxon>
        <taxon>Petrolisthes</taxon>
    </lineage>
</organism>
<dbReference type="SUPFAM" id="SSF90112">
    <property type="entry name" value="Neurotransmitter-gated ion-channel transmembrane pore"/>
    <property type="match status" value="1"/>
</dbReference>
<evidence type="ECO:0000313" key="15">
    <source>
        <dbReference type="EMBL" id="KAK4305022.1"/>
    </source>
</evidence>
<evidence type="ECO:0000256" key="12">
    <source>
        <dbReference type="SAM" id="SignalP"/>
    </source>
</evidence>
<evidence type="ECO:0000256" key="4">
    <source>
        <dbReference type="ARBA" id="ARBA00022475"/>
    </source>
</evidence>
<evidence type="ECO:0000256" key="1">
    <source>
        <dbReference type="ARBA" id="ARBA00004141"/>
    </source>
</evidence>
<evidence type="ECO:0000256" key="11">
    <source>
        <dbReference type="SAM" id="Phobius"/>
    </source>
</evidence>
<dbReference type="Proteomes" id="UP001292094">
    <property type="component" value="Unassembled WGS sequence"/>
</dbReference>
<dbReference type="EMBL" id="JAWZYT010002341">
    <property type="protein sequence ID" value="KAK4305022.1"/>
    <property type="molecule type" value="Genomic_DNA"/>
</dbReference>
<name>A0AAE1PCQ2_9EUCA</name>
<evidence type="ECO:0000256" key="10">
    <source>
        <dbReference type="ARBA" id="ARBA00023303"/>
    </source>
</evidence>
<dbReference type="InterPro" id="IPR038050">
    <property type="entry name" value="Neuro_actylchol_rec"/>
</dbReference>
<keyword evidence="16" id="KW-1185">Reference proteome</keyword>
<dbReference type="GO" id="GO:0005230">
    <property type="term" value="F:extracellular ligand-gated monoatomic ion channel activity"/>
    <property type="evidence" value="ECO:0007669"/>
    <property type="project" value="InterPro"/>
</dbReference>
<feature type="domain" description="Neurotransmitter-gated ion-channel ligand-binding" evidence="13">
    <location>
        <begin position="34"/>
        <end position="238"/>
    </location>
</feature>
<evidence type="ECO:0000256" key="7">
    <source>
        <dbReference type="ARBA" id="ARBA00022989"/>
    </source>
</evidence>
<dbReference type="GO" id="GO:0004888">
    <property type="term" value="F:transmembrane signaling receptor activity"/>
    <property type="evidence" value="ECO:0007669"/>
    <property type="project" value="InterPro"/>
</dbReference>
<keyword evidence="4" id="KW-1003">Cell membrane</keyword>
<dbReference type="Pfam" id="PF02932">
    <property type="entry name" value="Neur_chan_memb"/>
    <property type="match status" value="1"/>
</dbReference>
<dbReference type="InterPro" id="IPR006028">
    <property type="entry name" value="GABAA/Glycine_rcpt"/>
</dbReference>
<evidence type="ECO:0000313" key="16">
    <source>
        <dbReference type="Proteomes" id="UP001292094"/>
    </source>
</evidence>
<protein>
    <submittedName>
        <fullName evidence="15">Uncharacterized protein</fullName>
    </submittedName>
</protein>
<dbReference type="InterPro" id="IPR036719">
    <property type="entry name" value="Neuro-gated_channel_TM_sf"/>
</dbReference>
<keyword evidence="6 12" id="KW-0732">Signal</keyword>
<dbReference type="GO" id="GO:0005886">
    <property type="term" value="C:plasma membrane"/>
    <property type="evidence" value="ECO:0007669"/>
    <property type="project" value="UniProtKB-SubCell"/>
</dbReference>
<dbReference type="PRINTS" id="PR00252">
    <property type="entry name" value="NRIONCHANNEL"/>
</dbReference>
<keyword evidence="9 11" id="KW-0472">Membrane</keyword>
<evidence type="ECO:0000256" key="3">
    <source>
        <dbReference type="ARBA" id="ARBA00022448"/>
    </source>
</evidence>
<dbReference type="InterPro" id="IPR036734">
    <property type="entry name" value="Neur_chan_lig-bd_sf"/>
</dbReference>
<keyword evidence="5 11" id="KW-0812">Transmembrane</keyword>
<reference evidence="15" key="1">
    <citation type="submission" date="2023-11" db="EMBL/GenBank/DDBJ databases">
        <title>Genome assemblies of two species of porcelain crab, Petrolisthes cinctipes and Petrolisthes manimaculis (Anomura: Porcellanidae).</title>
        <authorList>
            <person name="Angst P."/>
        </authorList>
    </citation>
    <scope>NUCLEOTIDE SEQUENCE</scope>
    <source>
        <strain evidence="15">PB745_02</strain>
        <tissue evidence="15">Gill</tissue>
    </source>
</reference>
<dbReference type="InterPro" id="IPR006201">
    <property type="entry name" value="Neur_channel"/>
</dbReference>
<gene>
    <name evidence="15" type="ORF">Pmani_023067</name>
</gene>
<dbReference type="CDD" id="cd19049">
    <property type="entry name" value="LGIC_TM_anion"/>
    <property type="match status" value="1"/>
</dbReference>
<dbReference type="GO" id="GO:0099095">
    <property type="term" value="F:ligand-gated monoatomic anion channel activity"/>
    <property type="evidence" value="ECO:0007669"/>
    <property type="project" value="UniProtKB-ARBA"/>
</dbReference>
<dbReference type="Gene3D" id="2.70.170.10">
    <property type="entry name" value="Neurotransmitter-gated ion-channel ligand-binding domain"/>
    <property type="match status" value="1"/>
</dbReference>
<dbReference type="Gene3D" id="1.20.58.390">
    <property type="entry name" value="Neurotransmitter-gated ion-channel transmembrane domain"/>
    <property type="match status" value="1"/>
</dbReference>
<dbReference type="InterPro" id="IPR006202">
    <property type="entry name" value="Neur_chan_lig-bd"/>
</dbReference>
<keyword evidence="3" id="KW-0813">Transport</keyword>
<comment type="caution">
    <text evidence="15">The sequence shown here is derived from an EMBL/GenBank/DDBJ whole genome shotgun (WGS) entry which is preliminary data.</text>
</comment>
<evidence type="ECO:0000256" key="2">
    <source>
        <dbReference type="ARBA" id="ARBA00004236"/>
    </source>
</evidence>
<dbReference type="SUPFAM" id="SSF63712">
    <property type="entry name" value="Nicotinic receptor ligand binding domain-like"/>
    <property type="match status" value="1"/>
</dbReference>
<feature type="transmembrane region" description="Helical" evidence="11">
    <location>
        <begin position="381"/>
        <end position="400"/>
    </location>
</feature>
<keyword evidence="7 11" id="KW-1133">Transmembrane helix</keyword>
<comment type="subcellular location">
    <subcellularLocation>
        <location evidence="2">Cell membrane</location>
    </subcellularLocation>
    <subcellularLocation>
        <location evidence="1">Membrane</location>
        <topology evidence="1">Multi-pass membrane protein</topology>
    </subcellularLocation>
</comment>
<dbReference type="PANTHER" id="PTHR18945">
    <property type="entry name" value="NEUROTRANSMITTER GATED ION CHANNEL"/>
    <property type="match status" value="1"/>
</dbReference>
<keyword evidence="10" id="KW-0407">Ion channel</keyword>
<feature type="transmembrane region" description="Helical" evidence="11">
    <location>
        <begin position="304"/>
        <end position="327"/>
    </location>
</feature>
<evidence type="ECO:0000256" key="9">
    <source>
        <dbReference type="ARBA" id="ARBA00023136"/>
    </source>
</evidence>
<dbReference type="Pfam" id="PF02931">
    <property type="entry name" value="Neur_chan_LBD"/>
    <property type="match status" value="1"/>
</dbReference>
<feature type="transmembrane region" description="Helical" evidence="11">
    <location>
        <begin position="239"/>
        <end position="261"/>
    </location>
</feature>
<evidence type="ECO:0000256" key="8">
    <source>
        <dbReference type="ARBA" id="ARBA00023065"/>
    </source>
</evidence>
<dbReference type="PRINTS" id="PR00253">
    <property type="entry name" value="GABAARECEPTR"/>
</dbReference>
<keyword evidence="8" id="KW-0406">Ion transport</keyword>
<sequence length="403" mass="45584">MNLEEMLRAVVMVLVVLKSVSGMGSDAVGGDIVASNYMQELAPWPEDNSPLLVNFSLKINNIVESKDKQLGVIIDCYFRVTWQDPRLNYPGSPDEGEIIINPVILDKIWLPDPYIFNVRSVQGVHILKDVQGVTISPDKSVFISSAMKIDLACSSKFEKYPFDSQICTLAIFSYMYAHPSFAMRWLDRGLVVDPAVSEQLTNYEYSFNIIPQNITCTCYACIPPDPPCVLASLKLTRKMMGYMLGTFLPSGLFVMVSWASFFWPADVIPGRTVLVITSLLTLISMHTAVRQSSPETSYMKGVDVWMFICILHSIFTLFEYGIVLYLMKRQKVSPVSKPVKTHQLVTKVIPVKPQVVKEISAGVDVPEERSQLKPEEKLEKLATWFLPISFLLFNIIYWPYYIT</sequence>
<evidence type="ECO:0000256" key="6">
    <source>
        <dbReference type="ARBA" id="ARBA00022729"/>
    </source>
</evidence>